<dbReference type="Proteomes" id="UP000783287">
    <property type="component" value="Unassembled WGS sequence"/>
</dbReference>
<comment type="caution">
    <text evidence="1">The sequence shown here is derived from an EMBL/GenBank/DDBJ whole genome shotgun (WGS) entry which is preliminary data.</text>
</comment>
<dbReference type="EMBL" id="JAGQLK010000075">
    <property type="protein sequence ID" value="MCA9383470.1"/>
    <property type="molecule type" value="Genomic_DNA"/>
</dbReference>
<reference evidence="1" key="1">
    <citation type="submission" date="2020-04" db="EMBL/GenBank/DDBJ databases">
        <authorList>
            <person name="Zhang T."/>
        </authorList>
    </citation>
    <scope>NUCLEOTIDE SEQUENCE</scope>
    <source>
        <strain evidence="1">HKST-UBA14</strain>
    </source>
</reference>
<gene>
    <name evidence="1" type="ORF">KC909_03830</name>
</gene>
<proteinExistence type="predicted"/>
<sequence>MIPKLNSKTLSKDLPAIHKLFRTIGSFSALLAKERPNWMHVGFKVNQKSISTDYFSKSAGEKVVIEPRKLIIKFISANGKENKLHLTPTISSIEIFEFIASKVNKECELPPLTNHTLAPLGINTELFIDIFEAVSFMQQIFTQLENKFGIEQSTIKLWPHHLDLAFNWYNPNDIEQLIYHGFSLGDETIQMPYLATYIHPWPKDFLPRVKKPQYYNDKEWRGIVLNYSDIKTSEEVVDFFTTHHEQLLSTI</sequence>
<accession>A0A955L5K6</accession>
<evidence type="ECO:0000313" key="2">
    <source>
        <dbReference type="Proteomes" id="UP000783287"/>
    </source>
</evidence>
<name>A0A955L5K6_9BACT</name>
<reference evidence="1" key="2">
    <citation type="journal article" date="2021" name="Microbiome">
        <title>Successional dynamics and alternative stable states in a saline activated sludge microbial community over 9 years.</title>
        <authorList>
            <person name="Wang Y."/>
            <person name="Ye J."/>
            <person name="Ju F."/>
            <person name="Liu L."/>
            <person name="Boyd J.A."/>
            <person name="Deng Y."/>
            <person name="Parks D.H."/>
            <person name="Jiang X."/>
            <person name="Yin X."/>
            <person name="Woodcroft B.J."/>
            <person name="Tyson G.W."/>
            <person name="Hugenholtz P."/>
            <person name="Polz M.F."/>
            <person name="Zhang T."/>
        </authorList>
    </citation>
    <scope>NUCLEOTIDE SEQUENCE</scope>
    <source>
        <strain evidence="1">HKST-UBA14</strain>
    </source>
</reference>
<dbReference type="AlphaFoldDB" id="A0A955L5K6"/>
<protein>
    <submittedName>
        <fullName evidence="1">Uncharacterized protein</fullName>
    </submittedName>
</protein>
<evidence type="ECO:0000313" key="1">
    <source>
        <dbReference type="EMBL" id="MCA9383470.1"/>
    </source>
</evidence>
<organism evidence="1 2">
    <name type="scientific">Candidatus Dojkabacteria bacterium</name>
    <dbReference type="NCBI Taxonomy" id="2099670"/>
    <lineage>
        <taxon>Bacteria</taxon>
        <taxon>Candidatus Dojkabacteria</taxon>
    </lineage>
</organism>